<accession>A0ABV9LAP2</accession>
<sequence length="767" mass="90674">MTINYIVEICIAIDIAILGIAYPIIVDKISNIGDRYKSNYLSVLFNKEIPQRPIILKFRKKRIELSIFQLALYVTIISFLFLIFPIQPLFGWDNFFINNSAKLLVFVLTVTLTILFFQWLNKVVLFNGKPTSLLSYVIKKYNSLKKESTDKPYFLKTINEFTFYAIDKQDEHLQETLLEFYYSEFSSIRKNHDKSKPLIYPADLYSMVHKLNVQLANSSNLKLPAIEHRAVSGWWLLGEDFEEIPISEETYNWLWRNLYVICDNEKFVKMYWSNAHQYLDFRLQPILENYDFESREVTNKEEVQKRIQQRRTFLEFHYALGGLLLYRNQYKTLKYILNYSQSLPPKFVLLPETMTEIFEWFEEFRNEFKNRQTPIDIKFYFPELDNLGNRRQVNYWICCYLTVLFLRQWTLNKYYTFQDFTALPNLPNNVVELNNWLATVSFFENCLNDVLSNKELINTLGYTEIIADKSDEIKNFPKILKEKIIDKIGQEKLNAPLSQEKIQNFENKSNEIITKAFESYDDIFIELDDKEKDDELKLSVTGGQTLMSKSAFTDNDIPHLNYDSIFASQVSQNSIKRFIPNSFLISRTRRYLLNKDNFLEGLNKLIGDKPDIVIVAVNAGYHLKEILKDYEAITKYIPSTEYRIQDIIYVLHKSDLPSIEHRDILEQEKTDSQLKLLNEDLKIYASVIDISNPENEKVKEKWDSKEFKDNSEIQVQITIAFLAIIYWRKERDIVQIGLSSEFKEQGIQSTLDEIKPFKKASKKDNEK</sequence>
<dbReference type="RefSeq" id="WP_380034312.1">
    <property type="nucleotide sequence ID" value="NZ_JBHSHB010000018.1"/>
</dbReference>
<feature type="transmembrane region" description="Helical" evidence="1">
    <location>
        <begin position="65"/>
        <end position="83"/>
    </location>
</feature>
<protein>
    <submittedName>
        <fullName evidence="2">Uncharacterized protein</fullName>
    </submittedName>
</protein>
<keyword evidence="1" id="KW-0812">Transmembrane</keyword>
<keyword evidence="1" id="KW-1133">Transmembrane helix</keyword>
<keyword evidence="3" id="KW-1185">Reference proteome</keyword>
<dbReference type="EMBL" id="JBHSHB010000018">
    <property type="protein sequence ID" value="MFC4690927.1"/>
    <property type="molecule type" value="Genomic_DNA"/>
</dbReference>
<feature type="transmembrane region" description="Helical" evidence="1">
    <location>
        <begin position="103"/>
        <end position="120"/>
    </location>
</feature>
<proteinExistence type="predicted"/>
<reference evidence="3" key="1">
    <citation type="journal article" date="2019" name="Int. J. Syst. Evol. Microbiol.">
        <title>The Global Catalogue of Microorganisms (GCM) 10K type strain sequencing project: providing services to taxonomists for standard genome sequencing and annotation.</title>
        <authorList>
            <consortium name="The Broad Institute Genomics Platform"/>
            <consortium name="The Broad Institute Genome Sequencing Center for Infectious Disease"/>
            <person name="Wu L."/>
            <person name="Ma J."/>
        </authorList>
    </citation>
    <scope>NUCLEOTIDE SEQUENCE [LARGE SCALE GENOMIC DNA]</scope>
    <source>
        <strain evidence="3">CGMCC 4.7427</strain>
    </source>
</reference>
<dbReference type="Proteomes" id="UP001595878">
    <property type="component" value="Unassembled WGS sequence"/>
</dbReference>
<gene>
    <name evidence="2" type="ORF">ACFO5T_10850</name>
</gene>
<comment type="caution">
    <text evidence="2">The sequence shown here is derived from an EMBL/GenBank/DDBJ whole genome shotgun (WGS) entry which is preliminary data.</text>
</comment>
<keyword evidence="1" id="KW-0472">Membrane</keyword>
<feature type="transmembrane region" description="Helical" evidence="1">
    <location>
        <begin position="6"/>
        <end position="25"/>
    </location>
</feature>
<evidence type="ECO:0000313" key="2">
    <source>
        <dbReference type="EMBL" id="MFC4690927.1"/>
    </source>
</evidence>
<organism evidence="2 3">
    <name type="scientific">Dokdonia genika</name>
    <dbReference type="NCBI Taxonomy" id="308113"/>
    <lineage>
        <taxon>Bacteria</taxon>
        <taxon>Pseudomonadati</taxon>
        <taxon>Bacteroidota</taxon>
        <taxon>Flavobacteriia</taxon>
        <taxon>Flavobacteriales</taxon>
        <taxon>Flavobacteriaceae</taxon>
        <taxon>Dokdonia</taxon>
    </lineage>
</organism>
<evidence type="ECO:0000313" key="3">
    <source>
        <dbReference type="Proteomes" id="UP001595878"/>
    </source>
</evidence>
<evidence type="ECO:0000256" key="1">
    <source>
        <dbReference type="SAM" id="Phobius"/>
    </source>
</evidence>
<name>A0ABV9LAP2_9FLAO</name>